<gene>
    <name evidence="2" type="ORF">A2717_02810</name>
</gene>
<evidence type="ECO:0000313" key="2">
    <source>
        <dbReference type="EMBL" id="OGE74441.1"/>
    </source>
</evidence>
<dbReference type="STRING" id="1817821.A2717_02810"/>
<proteinExistence type="predicted"/>
<evidence type="ECO:0000259" key="1">
    <source>
        <dbReference type="Pfam" id="PF13453"/>
    </source>
</evidence>
<protein>
    <recommendedName>
        <fullName evidence="1">Transcription factor zinc-finger domain-containing protein</fullName>
    </recommendedName>
</protein>
<sequence length="177" mass="20624">MKCPNNHESFQEIKFGNVKVDRCSECEGLWFNHDELRQAKDVQDEYAKWFDVDLWKDEKDFKSTSSTKLCPIDNVPLYEIDYGNSGVKIDACKTCQGIWLDKDEFKHLIDYIKKSYPYDLAFNYTKSILEEGKEIFTGPESLKSEITDFLLLVKLVQFKVFISPTLTNVILNLPLTK</sequence>
<feature type="domain" description="Transcription factor zinc-finger" evidence="1">
    <location>
        <begin position="2"/>
        <end position="40"/>
    </location>
</feature>
<dbReference type="Proteomes" id="UP000177610">
    <property type="component" value="Unassembled WGS sequence"/>
</dbReference>
<organism evidence="2 3">
    <name type="scientific">Candidatus Doudnabacteria bacterium RIFCSPHIGHO2_01_FULL_41_86</name>
    <dbReference type="NCBI Taxonomy" id="1817821"/>
    <lineage>
        <taxon>Bacteria</taxon>
        <taxon>Candidatus Doudnaibacteriota</taxon>
    </lineage>
</organism>
<reference evidence="2 3" key="1">
    <citation type="journal article" date="2016" name="Nat. Commun.">
        <title>Thousands of microbial genomes shed light on interconnected biogeochemical processes in an aquifer system.</title>
        <authorList>
            <person name="Anantharaman K."/>
            <person name="Brown C.T."/>
            <person name="Hug L.A."/>
            <person name="Sharon I."/>
            <person name="Castelle C.J."/>
            <person name="Probst A.J."/>
            <person name="Thomas B.C."/>
            <person name="Singh A."/>
            <person name="Wilkins M.J."/>
            <person name="Karaoz U."/>
            <person name="Brodie E.L."/>
            <person name="Williams K.H."/>
            <person name="Hubbard S.S."/>
            <person name="Banfield J.F."/>
        </authorList>
    </citation>
    <scope>NUCLEOTIDE SEQUENCE [LARGE SCALE GENOMIC DNA]</scope>
</reference>
<dbReference type="InterPro" id="IPR027392">
    <property type="entry name" value="TF_Znf"/>
</dbReference>
<accession>A0A1F5N9R5</accession>
<name>A0A1F5N9R5_9BACT</name>
<comment type="caution">
    <text evidence="2">The sequence shown here is derived from an EMBL/GenBank/DDBJ whole genome shotgun (WGS) entry which is preliminary data.</text>
</comment>
<dbReference type="AlphaFoldDB" id="A0A1F5N9R5"/>
<dbReference type="Pfam" id="PF13453">
    <property type="entry name" value="Zn_ribbon_TFIIB"/>
    <property type="match status" value="2"/>
</dbReference>
<evidence type="ECO:0000313" key="3">
    <source>
        <dbReference type="Proteomes" id="UP000177610"/>
    </source>
</evidence>
<feature type="domain" description="Transcription factor zinc-finger" evidence="1">
    <location>
        <begin position="70"/>
        <end position="110"/>
    </location>
</feature>
<dbReference type="EMBL" id="MFEH01000001">
    <property type="protein sequence ID" value="OGE74441.1"/>
    <property type="molecule type" value="Genomic_DNA"/>
</dbReference>